<evidence type="ECO:0000313" key="2">
    <source>
        <dbReference type="Proteomes" id="UP000037460"/>
    </source>
</evidence>
<dbReference type="AlphaFoldDB" id="A0A0M0JS67"/>
<sequence length="105" mass="10648">MTPTMTPIMIQIELLVSTAKAPVNSADGGGATFAIAGGVTTTSTAIDTPVTLENMAVALLGLLVALAIADCTKAAVAVGVRMRTPTMTLPDNMSLQSLEKLQSSS</sequence>
<dbReference type="EMBL" id="JWZX01002429">
    <property type="protein sequence ID" value="KOO29355.1"/>
    <property type="molecule type" value="Genomic_DNA"/>
</dbReference>
<evidence type="ECO:0000313" key="1">
    <source>
        <dbReference type="EMBL" id="KOO29355.1"/>
    </source>
</evidence>
<gene>
    <name evidence="1" type="ORF">Ctob_002001</name>
</gene>
<keyword evidence="2" id="KW-1185">Reference proteome</keyword>
<dbReference type="Proteomes" id="UP000037460">
    <property type="component" value="Unassembled WGS sequence"/>
</dbReference>
<comment type="caution">
    <text evidence="1">The sequence shown here is derived from an EMBL/GenBank/DDBJ whole genome shotgun (WGS) entry which is preliminary data.</text>
</comment>
<organism evidence="1 2">
    <name type="scientific">Chrysochromulina tobinii</name>
    <dbReference type="NCBI Taxonomy" id="1460289"/>
    <lineage>
        <taxon>Eukaryota</taxon>
        <taxon>Haptista</taxon>
        <taxon>Haptophyta</taxon>
        <taxon>Prymnesiophyceae</taxon>
        <taxon>Prymnesiales</taxon>
        <taxon>Chrysochromulinaceae</taxon>
        <taxon>Chrysochromulina</taxon>
    </lineage>
</organism>
<protein>
    <submittedName>
        <fullName evidence="1">Uncharacterized protein</fullName>
    </submittedName>
</protein>
<accession>A0A0M0JS67</accession>
<proteinExistence type="predicted"/>
<reference evidence="2" key="1">
    <citation type="journal article" date="2015" name="PLoS Genet.">
        <title>Genome Sequence and Transcriptome Analyses of Chrysochromulina tobin: Metabolic Tools for Enhanced Algal Fitness in the Prominent Order Prymnesiales (Haptophyceae).</title>
        <authorList>
            <person name="Hovde B.T."/>
            <person name="Deodato C.R."/>
            <person name="Hunsperger H.M."/>
            <person name="Ryken S.A."/>
            <person name="Yost W."/>
            <person name="Jha R.K."/>
            <person name="Patterson J."/>
            <person name="Monnat R.J. Jr."/>
            <person name="Barlow S.B."/>
            <person name="Starkenburg S.R."/>
            <person name="Cattolico R.A."/>
        </authorList>
    </citation>
    <scope>NUCLEOTIDE SEQUENCE</scope>
    <source>
        <strain evidence="2">CCMP291</strain>
    </source>
</reference>
<name>A0A0M0JS67_9EUKA</name>